<dbReference type="Proteomes" id="UP001152531">
    <property type="component" value="Unassembled WGS sequence"/>
</dbReference>
<gene>
    <name evidence="1" type="ORF">CLIB1444_12S03862</name>
</gene>
<name>A0ACA9YEE2_9ASCO</name>
<evidence type="ECO:0000313" key="2">
    <source>
        <dbReference type="Proteomes" id="UP001152531"/>
    </source>
</evidence>
<proteinExistence type="predicted"/>
<sequence length="454" mass="50089">MIYFAFLYLLSIVLAISPIEVKGNAFFVKDTNERFYIRGLDYQPGGSSNLTDPIAEPELCERDIEYFKELGINTVRIYSIDNTKDHKECMNLLADAGIYVIFDVNTPYASITRGNTSECSYNTMYLNEVFASILKVADYNNTLGFFAANEVINDDETTAAATYVKAVVRDMKHFIKNRKLRNIPVGYSAADVEENRLETAQYFNCGDDDMARVDMFGFNDYSWCGKSSFTRSGYDKKVEAYSNYSIPLFLSEYGCNEVRPRPFTEIESIYSTDMTHVFSGGLVYEYSEEANEYGLVEIDGNKVTTNEDFDNLKEMFEKVKNPSGDGDYQSDLDYSECPAKSSQWKASNDIPDTPKGALKYIIADAEPTGNGFDASTQWACIAKGNDDDDSDDYSSIGSMPTGSSSSSSSGSGSGSSSSDDSDSSSSSSRDSGAGELKAGMMMSFIGLLVGLLAY</sequence>
<reference evidence="1" key="1">
    <citation type="submission" date="2022-06" db="EMBL/GenBank/DDBJ databases">
        <authorList>
            <person name="Legras J.-L."/>
            <person name="Devillers H."/>
            <person name="Grondin C."/>
        </authorList>
    </citation>
    <scope>NUCLEOTIDE SEQUENCE</scope>
    <source>
        <strain evidence="1">CLIB 1444</strain>
    </source>
</reference>
<dbReference type="EMBL" id="CALSDN010000012">
    <property type="protein sequence ID" value="CAH6723083.1"/>
    <property type="molecule type" value="Genomic_DNA"/>
</dbReference>
<keyword evidence="2" id="KW-1185">Reference proteome</keyword>
<evidence type="ECO:0000313" key="1">
    <source>
        <dbReference type="EMBL" id="CAH6723083.1"/>
    </source>
</evidence>
<protein>
    <submittedName>
        <fullName evidence="1">1,3-beta-glucanosyltransferase Pga4p</fullName>
    </submittedName>
</protein>
<organism evidence="1 2">
    <name type="scientific">[Candida] jaroonii</name>
    <dbReference type="NCBI Taxonomy" id="467808"/>
    <lineage>
        <taxon>Eukaryota</taxon>
        <taxon>Fungi</taxon>
        <taxon>Dikarya</taxon>
        <taxon>Ascomycota</taxon>
        <taxon>Saccharomycotina</taxon>
        <taxon>Pichiomycetes</taxon>
        <taxon>Debaryomycetaceae</taxon>
        <taxon>Yamadazyma</taxon>
    </lineage>
</organism>
<comment type="caution">
    <text evidence="1">The sequence shown here is derived from an EMBL/GenBank/DDBJ whole genome shotgun (WGS) entry which is preliminary data.</text>
</comment>
<accession>A0ACA9YEE2</accession>